<evidence type="ECO:0000256" key="5">
    <source>
        <dbReference type="ARBA" id="ARBA00022679"/>
    </source>
</evidence>
<gene>
    <name evidence="12" type="ORF">PACLA_8A039225</name>
</gene>
<keyword evidence="11" id="KW-0496">Mitochondrion</keyword>
<dbReference type="GO" id="GO:0032049">
    <property type="term" value="P:cardiolipin biosynthetic process"/>
    <property type="evidence" value="ECO:0007669"/>
    <property type="project" value="InterPro"/>
</dbReference>
<keyword evidence="5 11" id="KW-0808">Transferase</keyword>
<keyword evidence="7 11" id="KW-0443">Lipid metabolism</keyword>
<evidence type="ECO:0000256" key="7">
    <source>
        <dbReference type="ARBA" id="ARBA00023098"/>
    </source>
</evidence>
<feature type="non-terminal residue" evidence="12">
    <location>
        <position position="1"/>
    </location>
</feature>
<dbReference type="OrthoDB" id="10250191at2759"/>
<evidence type="ECO:0000313" key="12">
    <source>
        <dbReference type="EMBL" id="CAB4021105.1"/>
    </source>
</evidence>
<evidence type="ECO:0000256" key="9">
    <source>
        <dbReference type="ARBA" id="ARBA00023264"/>
    </source>
</evidence>
<organism evidence="12 13">
    <name type="scientific">Paramuricea clavata</name>
    <name type="common">Red gorgonian</name>
    <name type="synonym">Violescent sea-whip</name>
    <dbReference type="NCBI Taxonomy" id="317549"/>
    <lineage>
        <taxon>Eukaryota</taxon>
        <taxon>Metazoa</taxon>
        <taxon>Cnidaria</taxon>
        <taxon>Anthozoa</taxon>
        <taxon>Octocorallia</taxon>
        <taxon>Malacalcyonacea</taxon>
        <taxon>Plexauridae</taxon>
        <taxon>Paramuricea</taxon>
    </lineage>
</organism>
<dbReference type="EC" id="2.7.8.5" evidence="11"/>
<keyword evidence="8 11" id="KW-0594">Phospholipid biosynthesis</keyword>
<comment type="function">
    <text evidence="1 11">Functions in the biosynthesis of the anionic phospholipids phosphatidylglycerol and cardiolipin.</text>
</comment>
<evidence type="ECO:0000256" key="4">
    <source>
        <dbReference type="ARBA" id="ARBA00022516"/>
    </source>
</evidence>
<evidence type="ECO:0000256" key="11">
    <source>
        <dbReference type="RuleBase" id="RU365024"/>
    </source>
</evidence>
<dbReference type="InterPro" id="IPR001736">
    <property type="entry name" value="PLipase_D/transphosphatidylase"/>
</dbReference>
<dbReference type="AlphaFoldDB" id="A0A6S7IPG7"/>
<dbReference type="PIRSF" id="PIRSF000850">
    <property type="entry name" value="Phospholipase_D_PSS"/>
    <property type="match status" value="1"/>
</dbReference>
<evidence type="ECO:0000256" key="8">
    <source>
        <dbReference type="ARBA" id="ARBA00023209"/>
    </source>
</evidence>
<proteinExistence type="inferred from homology"/>
<dbReference type="CDD" id="cd09137">
    <property type="entry name" value="PLDc_PGS1_euk_2"/>
    <property type="match status" value="1"/>
</dbReference>
<evidence type="ECO:0000256" key="6">
    <source>
        <dbReference type="ARBA" id="ARBA00022737"/>
    </source>
</evidence>
<evidence type="ECO:0000256" key="1">
    <source>
        <dbReference type="ARBA" id="ARBA00003537"/>
    </source>
</evidence>
<dbReference type="GO" id="GO:0005739">
    <property type="term" value="C:mitochondrion"/>
    <property type="evidence" value="ECO:0007669"/>
    <property type="project" value="UniProtKB-SubCell"/>
</dbReference>
<dbReference type="PANTHER" id="PTHR12586:SF1">
    <property type="entry name" value="CDP-DIACYLGLYCEROL--GLYCEROL-3-PHOSPHATE 3-PHOSPHATIDYLTRANSFERASE, MITOCHONDRIAL"/>
    <property type="match status" value="1"/>
</dbReference>
<dbReference type="EMBL" id="CACRXK020011272">
    <property type="protein sequence ID" value="CAB4021105.1"/>
    <property type="molecule type" value="Genomic_DNA"/>
</dbReference>
<comment type="subcellular location">
    <subcellularLocation>
        <location evidence="11">Mitochondrion</location>
    </subcellularLocation>
</comment>
<evidence type="ECO:0000313" key="13">
    <source>
        <dbReference type="Proteomes" id="UP001152795"/>
    </source>
</evidence>
<accession>A0A6S7IPG7</accession>
<reference evidence="12" key="1">
    <citation type="submission" date="2020-04" db="EMBL/GenBank/DDBJ databases">
        <authorList>
            <person name="Alioto T."/>
            <person name="Alioto T."/>
            <person name="Gomez Garrido J."/>
        </authorList>
    </citation>
    <scope>NUCLEOTIDE SEQUENCE</scope>
    <source>
        <strain evidence="12">A484AB</strain>
    </source>
</reference>
<dbReference type="UniPathway" id="UPA00084">
    <property type="reaction ID" value="UER00503"/>
</dbReference>
<dbReference type="Proteomes" id="UP001152795">
    <property type="component" value="Unassembled WGS sequence"/>
</dbReference>
<protein>
    <recommendedName>
        <fullName evidence="11">CDP-diacylglycerol--glycerol-3-phosphate 3-phosphatidyltransferase</fullName>
        <ecNumber evidence="11">2.7.8.5</ecNumber>
    </recommendedName>
</protein>
<dbReference type="Gene3D" id="3.30.870.10">
    <property type="entry name" value="Endonuclease Chain A"/>
    <property type="match status" value="2"/>
</dbReference>
<dbReference type="PANTHER" id="PTHR12586">
    <property type="entry name" value="CDP-DIACYLGLYCEROL--SERINE O-PHOSPHATIDYLTRANSFERASE"/>
    <property type="match status" value="1"/>
</dbReference>
<keyword evidence="4 11" id="KW-0444">Lipid biosynthesis</keyword>
<keyword evidence="13" id="KW-1185">Reference proteome</keyword>
<keyword evidence="6" id="KW-0677">Repeat</keyword>
<dbReference type="PROSITE" id="PS50035">
    <property type="entry name" value="PLD"/>
    <property type="match status" value="1"/>
</dbReference>
<dbReference type="InterPro" id="IPR016270">
    <property type="entry name" value="PGS1"/>
</dbReference>
<comment type="catalytic activity">
    <reaction evidence="10 11">
        <text>a CDP-1,2-diacyl-sn-glycerol + sn-glycerol 3-phosphate = a 1,2-diacyl-sn-glycero-3-phospho-(1'-sn-glycero-3'-phosphate) + CMP + H(+)</text>
        <dbReference type="Rhea" id="RHEA:12593"/>
        <dbReference type="ChEBI" id="CHEBI:15378"/>
        <dbReference type="ChEBI" id="CHEBI:57597"/>
        <dbReference type="ChEBI" id="CHEBI:58332"/>
        <dbReference type="ChEBI" id="CHEBI:60110"/>
        <dbReference type="ChEBI" id="CHEBI:60377"/>
        <dbReference type="EC" id="2.7.8.5"/>
    </reaction>
</comment>
<comment type="similarity">
    <text evidence="3 11">Belongs to the CDP-alcohol phosphatidyltransferase class-II family.</text>
</comment>
<keyword evidence="11" id="KW-0067">ATP-binding</keyword>
<comment type="pathway">
    <text evidence="2 11">Phospholipid metabolism; phosphatidylglycerol biosynthesis; phosphatidylglycerol from CDP-diacylglycerol: step 1/2.</text>
</comment>
<name>A0A6S7IPG7_PARCT</name>
<keyword evidence="11" id="KW-0547">Nucleotide-binding</keyword>
<sequence>CLSCRVYIMRGCISCDVWLFKSMLSILQHGLHYQLGKETVRPISNSHVANPASGFDWLFECAPSFYIDGNNVQVLEEPSEFYNTLKTNICEAKKRITLASLYLGTGSLEQDLVSSIKDRLSHAKKINSDFKVSILLDHTRGSRGKSNSSRTMLLPLLQEFPEHVRFAFYHTPELRGFLRWIVPEKFNETIGVSHLKVYLMDDSFIISGANLSNDYFTNRQDRYIYVKNSQNVADYFDDLVHTVSNFSLELRDNNTTTMNKNNFPAHPYKNWDRGNIFKQTANSVVKDFFQKWTQKSRSNFNTPKGDTIIFPLLQMGPLGITQDEEVTSRIFEDAPEGSISHLATGYFNLTPSYLDCILKAKGRYNVLCAHPLANGFYKAGGIIGGIPDAFTQFAKEFYNKIHNCRQSERIILQEYLRNQWTFHAKGLWYRPPLEDLPNFTLIGSPNFGHRSLTRDLENQIALSTSNVGLRQQLRHECDHVYKYGIRVTGKTFELHERTVPMWAWIVSSLMRSFF</sequence>
<evidence type="ECO:0000256" key="3">
    <source>
        <dbReference type="ARBA" id="ARBA00010682"/>
    </source>
</evidence>
<comment type="caution">
    <text evidence="12">The sequence shown here is derived from an EMBL/GenBank/DDBJ whole genome shotgun (WGS) entry which is preliminary data.</text>
</comment>
<dbReference type="CDD" id="cd09135">
    <property type="entry name" value="PLDc_PGS1_euk_1"/>
    <property type="match status" value="1"/>
</dbReference>
<dbReference type="GO" id="GO:0008444">
    <property type="term" value="F:CDP-diacylglycerol-glycerol-3-phosphate 3-phosphatidyltransferase activity"/>
    <property type="evidence" value="ECO:0007669"/>
    <property type="project" value="UniProtKB-EC"/>
</dbReference>
<evidence type="ECO:0000256" key="2">
    <source>
        <dbReference type="ARBA" id="ARBA00005042"/>
    </source>
</evidence>
<evidence type="ECO:0000256" key="10">
    <source>
        <dbReference type="ARBA" id="ARBA00048586"/>
    </source>
</evidence>
<dbReference type="GO" id="GO:0005524">
    <property type="term" value="F:ATP binding"/>
    <property type="evidence" value="ECO:0007669"/>
    <property type="project" value="UniProtKB-KW"/>
</dbReference>
<keyword evidence="9 11" id="KW-1208">Phospholipid metabolism</keyword>
<dbReference type="SUPFAM" id="SSF56024">
    <property type="entry name" value="Phospholipase D/nuclease"/>
    <property type="match status" value="1"/>
</dbReference>